<organism evidence="4 5">
    <name type="scientific">Methylobacterium radiotolerans</name>
    <dbReference type="NCBI Taxonomy" id="31998"/>
    <lineage>
        <taxon>Bacteria</taxon>
        <taxon>Pseudomonadati</taxon>
        <taxon>Pseudomonadota</taxon>
        <taxon>Alphaproteobacteria</taxon>
        <taxon>Hyphomicrobiales</taxon>
        <taxon>Methylobacteriaceae</taxon>
        <taxon>Methylobacterium</taxon>
    </lineage>
</organism>
<keyword evidence="5" id="KW-1185">Reference proteome</keyword>
<dbReference type="Gene3D" id="1.10.530.10">
    <property type="match status" value="1"/>
</dbReference>
<dbReference type="Pfam" id="PF09718">
    <property type="entry name" value="Tape_meas_lam_C"/>
    <property type="match status" value="1"/>
</dbReference>
<dbReference type="InterPro" id="IPR006431">
    <property type="entry name" value="Phage_tape_meas_C"/>
</dbReference>
<feature type="domain" description="Bacteriophage tail tape measure C-terminal" evidence="2">
    <location>
        <begin position="1318"/>
        <end position="1384"/>
    </location>
</feature>
<reference evidence="4 5" key="1">
    <citation type="submission" date="2024-06" db="EMBL/GenBank/DDBJ databases">
        <title>Genomics of switchgrass bacterial isolates.</title>
        <authorList>
            <person name="Shade A."/>
        </authorList>
    </citation>
    <scope>NUCLEOTIDE SEQUENCE [LARGE SCALE GENOMIC DNA]</scope>
    <source>
        <strain evidence="4 5">PvP084</strain>
    </source>
</reference>
<protein>
    <submittedName>
        <fullName evidence="4">Tape measure domain-containing protein</fullName>
    </submittedName>
</protein>
<dbReference type="InterPro" id="IPR053058">
    <property type="entry name" value="Mulikevirus_tape_measure"/>
</dbReference>
<feature type="domain" description="Tape measure protein N-terminal" evidence="3">
    <location>
        <begin position="80"/>
        <end position="268"/>
    </location>
</feature>
<evidence type="ECO:0000313" key="4">
    <source>
        <dbReference type="EMBL" id="MET3870101.1"/>
    </source>
</evidence>
<dbReference type="InterPro" id="IPR013491">
    <property type="entry name" value="Tape_meas_N"/>
</dbReference>
<evidence type="ECO:0000256" key="1">
    <source>
        <dbReference type="SAM" id="Coils"/>
    </source>
</evidence>
<keyword evidence="1" id="KW-0175">Coiled coil</keyword>
<dbReference type="RefSeq" id="WP_209651024.1">
    <property type="nucleotide sequence ID" value="NZ_JBEPNW010000008.1"/>
</dbReference>
<dbReference type="PANTHER" id="PTHR38812">
    <property type="entry name" value="MU-LIKE PROPHAGE FLUMU PROTEIN GP42"/>
    <property type="match status" value="1"/>
</dbReference>
<proteinExistence type="predicted"/>
<dbReference type="NCBIfam" id="TIGR02675">
    <property type="entry name" value="tape_meas_nterm"/>
    <property type="match status" value="1"/>
</dbReference>
<dbReference type="Pfam" id="PF20155">
    <property type="entry name" value="TMP_3"/>
    <property type="match status" value="1"/>
</dbReference>
<feature type="coiled-coil region" evidence="1">
    <location>
        <begin position="1137"/>
        <end position="1181"/>
    </location>
</feature>
<dbReference type="Proteomes" id="UP001549119">
    <property type="component" value="Unassembled WGS sequence"/>
</dbReference>
<feature type="coiled-coil region" evidence="1">
    <location>
        <begin position="456"/>
        <end position="516"/>
    </location>
</feature>
<evidence type="ECO:0000259" key="2">
    <source>
        <dbReference type="Pfam" id="PF09718"/>
    </source>
</evidence>
<name>A0ABV2NU88_9HYPH</name>
<comment type="caution">
    <text evidence="4">The sequence shown here is derived from an EMBL/GenBank/DDBJ whole genome shotgun (WGS) entry which is preliminary data.</text>
</comment>
<dbReference type="PANTHER" id="PTHR38812:SF2">
    <property type="entry name" value="MU-LIKE PROPHAGE FLUMU PROTEIN GP42"/>
    <property type="match status" value="1"/>
</dbReference>
<dbReference type="SUPFAM" id="SSF53955">
    <property type="entry name" value="Lysozyme-like"/>
    <property type="match status" value="1"/>
</dbReference>
<dbReference type="EMBL" id="JBEPNW010000008">
    <property type="protein sequence ID" value="MET3870101.1"/>
    <property type="molecule type" value="Genomic_DNA"/>
</dbReference>
<evidence type="ECO:0000259" key="3">
    <source>
        <dbReference type="Pfam" id="PF20155"/>
    </source>
</evidence>
<dbReference type="InterPro" id="IPR023346">
    <property type="entry name" value="Lysozyme-like_dom_sf"/>
</dbReference>
<evidence type="ECO:0000313" key="5">
    <source>
        <dbReference type="Proteomes" id="UP001549119"/>
    </source>
</evidence>
<gene>
    <name evidence="4" type="ORF">ABIC20_007486</name>
</gene>
<accession>A0ABV2NU88</accession>
<sequence length="1537" mass="164832">MTAIRVELELDDGSFTTRMLRAGQSVDEFRASVGQGIRQVNAMQGASQGLIGSLRDVTVILSQVRGAIGTLQSVTTDWVQSIIQVNAGFETTRKTLEGLATSADKVKEVGDNFAYLRNQVQNTPYTMAGLTDVFVKLKSAGIDPTKGSMTGLVDAVASFGGSEEQLKRASLAIQQMAGKGVVQMEELRQQLGEAVPRAAELMARSMGVTYSELTKLLATGTVEAKNAIQAMSGEFERTFGGAAAAQMDTYNGMVTKLRSSFQDLAVKVGESGAFFDTVKAKAAQLNEILQSRGAVDLANSIGSALTTLIRYVDTAVGRIAYFRTEIVQVGIALATGIGATKVLEALMAIGSAFGQASAQITALGVAIRELPTRFDQVQTSLSAAGASFATFRAGLATVRTAIVATSVALLELAPVLVAIGAGITFAVSYFDLFGKKAKEAREEVEKFGASASKESLKSFVKQIQDEKEQLTALEAEKKRVQNVGIYVGSGSRDDRLAELTKQIADQRAKIQADEQRASQVSADYQVNQAERVANEKLRVFDQNGRDQLRLFDLYGKELADKQEAALAAAAKAGKSTDALKAEYAKAERERELGIYDLQIANSQAAYEDAKDKAQKADGLSKEALEREMDGYVKRQQAAQKARDTLAKQPMGVTLLAKPIDEDKLYQKGKTALDNLSAAIQGVRANLTGASGEVAELQAKLAAGKYGPIDSGRVQELIGQLLQAQAEKSKLDELMEGRNKFDRDATNAQQKAEQDLFEARNRNISAVDKIVVGLNNDLYKGMGSNQTPMERAIAAARTQLQAAQKEATDAASTVWGKLLGGQGVGGSDQALEKMKELARWMGVVRGDASAITELNIGANIRVPNSPVSRNGQVTGGSSTDPVSTNLPAAAIAFLNAISGPESAGRYNVRYTPSGGATFDSYDQHPRIYEPTRDGRQSSAAGRYQIVASTWDSLGMGGMPFTPENQDAAAWKLAQQDYSRNTGGGDLLKELQDNGFTDKVVAALKSTWEGLQSGAGAGKARDWYGDTLRRQGGNTVEQDSGYYPVNPTDSRARIPTTIPQADAEKLSMARAAQQLATIEQNDNEVQDALKNIINLTEKASEKEEGYGKRVSETRRLIRDGKFGSADGQKDPDNERYKELIASAQKLDEVEAAAARAQQERNRLKQAEDRRAKQSDELDVKEAELKARLDEEGTYKLPASVQRARAEQLRDQQRYQELMKVDPSFTQAGYDALAASNDALFQRMKDYEVSSTIQAEQKKTREINRGLMTADEAREASYQEEVKRLQDLLNQVSGNADQRAAVEKVLADRIIAERKRIEASSPLGKQQKEWSDLGNNMQKAATGWLDSATDQLATFVTTGKANFADLFQSIAKDITKMGIRYLLSSALGGSGVGGGLKSLLGGGSAKAAGSAGGGAKLFGAMHTGGIVGAGFSMTRNVSPSIFSGAPRFHTGGIIGADEVPIIAQKGEGVFTKEQMAAMGGAQAGNIVTLAPTIQMNATGGTKEQNADLAQQTATQVQTMMRAMIQKELAVQQRPGNMLNN</sequence>